<dbReference type="InterPro" id="IPR014966">
    <property type="entry name" value="FRG-dom"/>
</dbReference>
<dbReference type="SMART" id="SM00901">
    <property type="entry name" value="FRG"/>
    <property type="match status" value="1"/>
</dbReference>
<dbReference type="Pfam" id="PF08867">
    <property type="entry name" value="FRG"/>
    <property type="match status" value="1"/>
</dbReference>
<evidence type="ECO:0000313" key="3">
    <source>
        <dbReference type="Proteomes" id="UP001165488"/>
    </source>
</evidence>
<gene>
    <name evidence="2" type="ORF">MM236_09335</name>
</gene>
<accession>A0ABS9UNK0</accession>
<name>A0ABS9UNK0_9BACT</name>
<dbReference type="EMBL" id="JAKZGS010000006">
    <property type="protein sequence ID" value="MCH7398191.1"/>
    <property type="molecule type" value="Genomic_DNA"/>
</dbReference>
<reference evidence="2" key="1">
    <citation type="submission" date="2022-03" db="EMBL/GenBank/DDBJ databases">
        <title>De novo assembled genomes of Belliella spp. (Cyclobacteriaceae) strains.</title>
        <authorList>
            <person name="Szabo A."/>
            <person name="Korponai K."/>
            <person name="Felfoldi T."/>
        </authorList>
    </citation>
    <scope>NUCLEOTIDE SEQUENCE</scope>
    <source>
        <strain evidence="2">DSM 107340</strain>
    </source>
</reference>
<dbReference type="RefSeq" id="WP_241274706.1">
    <property type="nucleotide sequence ID" value="NZ_JAKZGS010000006.1"/>
</dbReference>
<proteinExistence type="predicted"/>
<comment type="caution">
    <text evidence="2">The sequence shown here is derived from an EMBL/GenBank/DDBJ whole genome shotgun (WGS) entry which is preliminary data.</text>
</comment>
<keyword evidence="3" id="KW-1185">Reference proteome</keyword>
<feature type="domain" description="FRG" evidence="1">
    <location>
        <begin position="25"/>
        <end position="127"/>
    </location>
</feature>
<protein>
    <submittedName>
        <fullName evidence="2">FRG domain-containing protein</fullName>
    </submittedName>
</protein>
<evidence type="ECO:0000313" key="2">
    <source>
        <dbReference type="EMBL" id="MCH7398191.1"/>
    </source>
</evidence>
<dbReference type="Proteomes" id="UP001165488">
    <property type="component" value="Unassembled WGS sequence"/>
</dbReference>
<sequence length="255" mass="30493">MSNNIFRMDSLEEFVTFIERNPIDKNEFRLFRGQKHASWKLQSRLYREVMEANLEQSFYEIEKRLFERFKKELDILKKDTSSNTEVLAYAQHYGLPTRLLDWSVNPLVSLWFAFSESAMGNFDRIVYTVLVQNWDKKYQDYENIFDTRNARFINPSNLFSDDRIYNQEGWFSNQNINIIPKGKERSGDGLPHFGRSGLIEEDEYFNFKITKFVFSNSLRKTILKSLEEKGITKEFLFPEFSKICEEIKNDVYSQF</sequence>
<organism evidence="2 3">
    <name type="scientific">Belliella calami</name>
    <dbReference type="NCBI Taxonomy" id="2923436"/>
    <lineage>
        <taxon>Bacteria</taxon>
        <taxon>Pseudomonadati</taxon>
        <taxon>Bacteroidota</taxon>
        <taxon>Cytophagia</taxon>
        <taxon>Cytophagales</taxon>
        <taxon>Cyclobacteriaceae</taxon>
        <taxon>Belliella</taxon>
    </lineage>
</organism>
<evidence type="ECO:0000259" key="1">
    <source>
        <dbReference type="SMART" id="SM00901"/>
    </source>
</evidence>